<proteinExistence type="predicted"/>
<evidence type="ECO:0000259" key="1">
    <source>
        <dbReference type="Pfam" id="PF13340"/>
    </source>
</evidence>
<evidence type="ECO:0000313" key="2">
    <source>
        <dbReference type="EMBL" id="CAI9119825.1"/>
    </source>
</evidence>
<comment type="caution">
    <text evidence="2">The sequence shown here is derived from an EMBL/GenBank/DDBJ whole genome shotgun (WGS) entry which is preliminary data.</text>
</comment>
<sequence>MSWELGKSTGPGRSGRYNRLFVKVMLWIVRTASPGRDLAAVFGNWSTPFRRFRDWRNADVFERIFNVLSGDPDMEYAMVDAMIMKVYRHARAQKEGKPWVARKTA</sequence>
<name>A0AA35Y2G0_9PROT</name>
<dbReference type="InterPro" id="IPR025161">
    <property type="entry name" value="IS402-like_dom"/>
</dbReference>
<feature type="domain" description="Insertion element IS402-like" evidence="1">
    <location>
        <begin position="9"/>
        <end position="65"/>
    </location>
</feature>
<dbReference type="Pfam" id="PF13340">
    <property type="entry name" value="DUF4096"/>
    <property type="match status" value="1"/>
</dbReference>
<organism evidence="2 3">
    <name type="scientific">Brytella acorum</name>
    <dbReference type="NCBI Taxonomy" id="2959299"/>
    <lineage>
        <taxon>Bacteria</taxon>
        <taxon>Pseudomonadati</taxon>
        <taxon>Pseudomonadota</taxon>
        <taxon>Alphaproteobacteria</taxon>
        <taxon>Acetobacterales</taxon>
        <taxon>Acetobacteraceae</taxon>
        <taxon>Brytella</taxon>
    </lineage>
</organism>
<dbReference type="RefSeq" id="WP_289840930.1">
    <property type="nucleotide sequence ID" value="NZ_CATKSH010000003.1"/>
</dbReference>
<protein>
    <submittedName>
        <fullName evidence="2">Transposase</fullName>
    </submittedName>
</protein>
<gene>
    <name evidence="2" type="ORF">LMG32879_000651</name>
</gene>
<dbReference type="EMBL" id="CATKSH010000003">
    <property type="protein sequence ID" value="CAI9119825.1"/>
    <property type="molecule type" value="Genomic_DNA"/>
</dbReference>
<dbReference type="PANTHER" id="PTHR46637">
    <property type="entry name" value="TIS1421-TRANSPOSASE PROTEIN A"/>
    <property type="match status" value="1"/>
</dbReference>
<dbReference type="InterPro" id="IPR052909">
    <property type="entry name" value="Transposase_6_like"/>
</dbReference>
<keyword evidence="3" id="KW-1185">Reference proteome</keyword>
<evidence type="ECO:0000313" key="3">
    <source>
        <dbReference type="Proteomes" id="UP001176960"/>
    </source>
</evidence>
<dbReference type="PANTHER" id="PTHR46637:SF1">
    <property type="entry name" value="BLL5188 PROTEIN"/>
    <property type="match status" value="1"/>
</dbReference>
<reference evidence="2" key="1">
    <citation type="submission" date="2023-03" db="EMBL/GenBank/DDBJ databases">
        <authorList>
            <person name="Cleenwerck I."/>
        </authorList>
    </citation>
    <scope>NUCLEOTIDE SEQUENCE</scope>
    <source>
        <strain evidence="2">LMG 32879</strain>
    </source>
</reference>
<dbReference type="Proteomes" id="UP001176960">
    <property type="component" value="Unassembled WGS sequence"/>
</dbReference>
<accession>A0AA35Y2G0</accession>
<dbReference type="AlphaFoldDB" id="A0AA35Y2G0"/>